<dbReference type="PANTHER" id="PTHR43713:SF3">
    <property type="entry name" value="GLUTAMATE-1-SEMIALDEHYDE 2,1-AMINOMUTASE 1, CHLOROPLASTIC-RELATED"/>
    <property type="match status" value="1"/>
</dbReference>
<accession>A0AAV8SKB8</accession>
<protein>
    <submittedName>
        <fullName evidence="4">Uncharacterized protein</fullName>
    </submittedName>
</protein>
<dbReference type="PANTHER" id="PTHR43713">
    <property type="entry name" value="GLUTAMATE-1-SEMIALDEHYDE 2,1-AMINOMUTASE"/>
    <property type="match status" value="1"/>
</dbReference>
<feature type="transmembrane region" description="Helical" evidence="3">
    <location>
        <begin position="12"/>
        <end position="34"/>
    </location>
</feature>
<dbReference type="AlphaFoldDB" id="A0AAV8SKB8"/>
<gene>
    <name evidence="4" type="ORF">K2173_004085</name>
</gene>
<dbReference type="InterPro" id="IPR015422">
    <property type="entry name" value="PyrdxlP-dep_Trfase_small"/>
</dbReference>
<keyword evidence="3" id="KW-0472">Membrane</keyword>
<organism evidence="4 5">
    <name type="scientific">Erythroxylum novogranatense</name>
    <dbReference type="NCBI Taxonomy" id="1862640"/>
    <lineage>
        <taxon>Eukaryota</taxon>
        <taxon>Viridiplantae</taxon>
        <taxon>Streptophyta</taxon>
        <taxon>Embryophyta</taxon>
        <taxon>Tracheophyta</taxon>
        <taxon>Spermatophyta</taxon>
        <taxon>Magnoliopsida</taxon>
        <taxon>eudicotyledons</taxon>
        <taxon>Gunneridae</taxon>
        <taxon>Pentapetalae</taxon>
        <taxon>rosids</taxon>
        <taxon>fabids</taxon>
        <taxon>Malpighiales</taxon>
        <taxon>Erythroxylaceae</taxon>
        <taxon>Erythroxylum</taxon>
    </lineage>
</organism>
<comment type="cofactor">
    <cofactor evidence="2">
        <name>pyridoxal 5'-phosphate</name>
        <dbReference type="ChEBI" id="CHEBI:597326"/>
    </cofactor>
</comment>
<evidence type="ECO:0000256" key="3">
    <source>
        <dbReference type="SAM" id="Phobius"/>
    </source>
</evidence>
<proteinExistence type="predicted"/>
<dbReference type="EMBL" id="JAIWQS010000010">
    <property type="protein sequence ID" value="KAJ8752449.1"/>
    <property type="molecule type" value="Genomic_DNA"/>
</dbReference>
<evidence type="ECO:0000256" key="1">
    <source>
        <dbReference type="ARBA" id="ARBA00001579"/>
    </source>
</evidence>
<sequence>MYQAGTLSGNPLAIIVGGMFGLFSTKGGMFGLFFTKGPIYNFNEAKRSDTAEFAKFYRGMSEEGAYFASSAFKVENERELL</sequence>
<dbReference type="GO" id="GO:0009507">
    <property type="term" value="C:chloroplast"/>
    <property type="evidence" value="ECO:0007669"/>
    <property type="project" value="TreeGrafter"/>
</dbReference>
<keyword evidence="3" id="KW-0812">Transmembrane</keyword>
<comment type="catalytic activity">
    <reaction evidence="1">
        <text>(S)-4-amino-5-oxopentanoate = 5-aminolevulinate</text>
        <dbReference type="Rhea" id="RHEA:14265"/>
        <dbReference type="ChEBI" id="CHEBI:57501"/>
        <dbReference type="ChEBI" id="CHEBI:356416"/>
        <dbReference type="EC" id="5.4.3.8"/>
    </reaction>
</comment>
<dbReference type="Proteomes" id="UP001159364">
    <property type="component" value="Linkage Group LG10"/>
</dbReference>
<evidence type="ECO:0000256" key="2">
    <source>
        <dbReference type="ARBA" id="ARBA00001933"/>
    </source>
</evidence>
<dbReference type="GO" id="GO:0042286">
    <property type="term" value="F:glutamate-1-semialdehyde 2,1-aminomutase activity"/>
    <property type="evidence" value="ECO:0007669"/>
    <property type="project" value="UniProtKB-EC"/>
</dbReference>
<dbReference type="Gene3D" id="3.90.1150.10">
    <property type="entry name" value="Aspartate Aminotransferase, domain 1"/>
    <property type="match status" value="1"/>
</dbReference>
<name>A0AAV8SKB8_9ROSI</name>
<keyword evidence="3" id="KW-1133">Transmembrane helix</keyword>
<keyword evidence="5" id="KW-1185">Reference proteome</keyword>
<reference evidence="4 5" key="1">
    <citation type="submission" date="2021-09" db="EMBL/GenBank/DDBJ databases">
        <title>Genomic insights and catalytic innovation underlie evolution of tropane alkaloids biosynthesis.</title>
        <authorList>
            <person name="Wang Y.-J."/>
            <person name="Tian T."/>
            <person name="Huang J.-P."/>
            <person name="Huang S.-X."/>
        </authorList>
    </citation>
    <scope>NUCLEOTIDE SEQUENCE [LARGE SCALE GENOMIC DNA]</scope>
    <source>
        <strain evidence="4">KIB-2018</strain>
        <tissue evidence="4">Leaf</tissue>
    </source>
</reference>
<evidence type="ECO:0000313" key="4">
    <source>
        <dbReference type="EMBL" id="KAJ8752449.1"/>
    </source>
</evidence>
<comment type="caution">
    <text evidence="4">The sequence shown here is derived from an EMBL/GenBank/DDBJ whole genome shotgun (WGS) entry which is preliminary data.</text>
</comment>
<evidence type="ECO:0000313" key="5">
    <source>
        <dbReference type="Proteomes" id="UP001159364"/>
    </source>
</evidence>